<keyword evidence="2" id="KW-1185">Reference proteome</keyword>
<organism evidence="1 2">
    <name type="scientific">Setaria viridis</name>
    <name type="common">Green bristlegrass</name>
    <name type="synonym">Setaria italica subsp. viridis</name>
    <dbReference type="NCBI Taxonomy" id="4556"/>
    <lineage>
        <taxon>Eukaryota</taxon>
        <taxon>Viridiplantae</taxon>
        <taxon>Streptophyta</taxon>
        <taxon>Embryophyta</taxon>
        <taxon>Tracheophyta</taxon>
        <taxon>Spermatophyta</taxon>
        <taxon>Magnoliopsida</taxon>
        <taxon>Liliopsida</taxon>
        <taxon>Poales</taxon>
        <taxon>Poaceae</taxon>
        <taxon>PACMAD clade</taxon>
        <taxon>Panicoideae</taxon>
        <taxon>Panicodae</taxon>
        <taxon>Paniceae</taxon>
        <taxon>Cenchrinae</taxon>
        <taxon>Setaria</taxon>
    </lineage>
</organism>
<evidence type="ECO:0000313" key="1">
    <source>
        <dbReference type="EMBL" id="TKW05555.1"/>
    </source>
</evidence>
<dbReference type="EMBL" id="CM016558">
    <property type="protein sequence ID" value="TKW05555.1"/>
    <property type="molecule type" value="Genomic_DNA"/>
</dbReference>
<reference evidence="1" key="1">
    <citation type="submission" date="2019-03" db="EMBL/GenBank/DDBJ databases">
        <title>WGS assembly of Setaria viridis.</title>
        <authorList>
            <person name="Huang P."/>
            <person name="Jenkins J."/>
            <person name="Grimwood J."/>
            <person name="Barry K."/>
            <person name="Healey A."/>
            <person name="Mamidi S."/>
            <person name="Sreedasyam A."/>
            <person name="Shu S."/>
            <person name="Feldman M."/>
            <person name="Wu J."/>
            <person name="Yu Y."/>
            <person name="Chen C."/>
            <person name="Johnson J."/>
            <person name="Rokhsar D."/>
            <person name="Baxter I."/>
            <person name="Schmutz J."/>
            <person name="Brutnell T."/>
            <person name="Kellogg E."/>
        </authorList>
    </citation>
    <scope>NUCLEOTIDE SEQUENCE [LARGE SCALE GENOMIC DNA]</scope>
</reference>
<accession>A0A4U6TVB5</accession>
<protein>
    <submittedName>
        <fullName evidence="1">Uncharacterized protein</fullName>
    </submittedName>
</protein>
<name>A0A4U6TVB5_SETVI</name>
<proteinExistence type="predicted"/>
<dbReference type="AlphaFoldDB" id="A0A4U6TVB5"/>
<dbReference type="Gramene" id="TKW05555">
    <property type="protein sequence ID" value="TKW05555"/>
    <property type="gene ID" value="SEVIR_7G184500v2"/>
</dbReference>
<gene>
    <name evidence="1" type="ORF">SEVIR_7G184500v2</name>
</gene>
<evidence type="ECO:0000313" key="2">
    <source>
        <dbReference type="Proteomes" id="UP000298652"/>
    </source>
</evidence>
<dbReference type="Proteomes" id="UP000298652">
    <property type="component" value="Chromosome 7"/>
</dbReference>
<sequence>MAACSLCPWGTTGTREVQALAGLLENLLPVHAKINFGWHLPRRWFPAPWDQISTAERFEREKAITEVIKDPVSTFRHLLPVRRRWGRRVMTMLQRIHRAATM</sequence>